<dbReference type="PANTHER" id="PTHR24123:SF33">
    <property type="entry name" value="PROTEIN HOS4"/>
    <property type="match status" value="1"/>
</dbReference>
<dbReference type="PROSITE" id="PS50088">
    <property type="entry name" value="ANK_REPEAT"/>
    <property type="match status" value="1"/>
</dbReference>
<evidence type="ECO:0000256" key="2">
    <source>
        <dbReference type="ARBA" id="ARBA00023043"/>
    </source>
</evidence>
<keyword evidence="1" id="KW-0677">Repeat</keyword>
<dbReference type="PROSITE" id="PS50297">
    <property type="entry name" value="ANK_REP_REGION"/>
    <property type="match status" value="1"/>
</dbReference>
<dbReference type="PANTHER" id="PTHR24123">
    <property type="entry name" value="ANKYRIN REPEAT-CONTAINING"/>
    <property type="match status" value="1"/>
</dbReference>
<accession>A0A6N1NJW4</accession>
<reference evidence="3" key="1">
    <citation type="submission" date="2017-01" db="EMBL/GenBank/DDBJ databases">
        <authorList>
            <person name="Assis F.L."/>
            <person name="Abrahao J.S."/>
            <person name="Silva L."/>
            <person name="Khalil J.B."/>
            <person name="Rodrigues R."/>
            <person name="Silva L.S."/>
            <person name="Arantes T."/>
            <person name="Boratto P."/>
            <person name="Andrade M."/>
            <person name="Kroon E.G."/>
            <person name="Ribeiro B."/>
            <person name="Bergier I."/>
            <person name="Seligmann H."/>
            <person name="Ghigo E."/>
            <person name="Colson P."/>
            <person name="Levasseur A."/>
            <person name="Raoult D."/>
            <person name="Scola B.L."/>
        </authorList>
    </citation>
    <scope>NUCLEOTIDE SEQUENCE</scope>
    <source>
        <strain evidence="3">Soda lake</strain>
    </source>
</reference>
<evidence type="ECO:0000256" key="1">
    <source>
        <dbReference type="ARBA" id="ARBA00022737"/>
    </source>
</evidence>
<name>A0A6N1NJW4_9VIRU</name>
<dbReference type="SMART" id="SM00248">
    <property type="entry name" value="ANK"/>
    <property type="match status" value="4"/>
</dbReference>
<dbReference type="InterPro" id="IPR051165">
    <property type="entry name" value="Multifunctional_ANK_Repeat"/>
</dbReference>
<organism evidence="3">
    <name type="scientific">Tupanvirus soda lake</name>
    <dbReference type="NCBI Taxonomy" id="2126985"/>
    <lineage>
        <taxon>Viruses</taxon>
        <taxon>Varidnaviria</taxon>
        <taxon>Bamfordvirae</taxon>
        <taxon>Nucleocytoviricota</taxon>
        <taxon>Megaviricetes</taxon>
        <taxon>Imitervirales</taxon>
        <taxon>Mimiviridae</taxon>
        <taxon>Megamimivirinae</taxon>
        <taxon>Tupanvirus</taxon>
        <taxon>Tupanvirus salinum</taxon>
    </lineage>
</organism>
<dbReference type="Gene3D" id="1.25.40.20">
    <property type="entry name" value="Ankyrin repeat-containing domain"/>
    <property type="match status" value="1"/>
</dbReference>
<dbReference type="Pfam" id="PF00023">
    <property type="entry name" value="Ank"/>
    <property type="match status" value="1"/>
</dbReference>
<dbReference type="InterPro" id="IPR002110">
    <property type="entry name" value="Ankyrin_rpt"/>
</dbReference>
<dbReference type="GeneID" id="80518077"/>
<dbReference type="KEGG" id="vg:80518077"/>
<proteinExistence type="predicted"/>
<dbReference type="RefSeq" id="YP_010781313.1">
    <property type="nucleotide sequence ID" value="NC_075039.1"/>
</dbReference>
<reference evidence="3" key="2">
    <citation type="journal article" date="2018" name="Nat. Commun.">
        <title>Tailed giant Tupanvirus possesses the most complete translational apparatus of the known virosphere.</title>
        <authorList>
            <person name="Abrahao J."/>
            <person name="Silva L."/>
            <person name="Silva L.S."/>
            <person name="Khalil J.Y.B."/>
            <person name="Rodrigues R."/>
            <person name="Arantes T."/>
            <person name="Assis F."/>
            <person name="Boratto P."/>
            <person name="Andrade M."/>
            <person name="Kroon E.G."/>
            <person name="Ribeiro B."/>
            <person name="Bergier I."/>
            <person name="Seligmann H."/>
            <person name="Ghigo E."/>
            <person name="Colson P."/>
            <person name="Levasseur A."/>
            <person name="Kroemer G."/>
            <person name="Raoult D."/>
            <person name="La Scola B."/>
        </authorList>
    </citation>
    <scope>NUCLEOTIDE SEQUENCE [LARGE SCALE GENOMIC DNA]</scope>
    <source>
        <strain evidence="3">Soda lake</strain>
    </source>
</reference>
<dbReference type="EMBL" id="KY523104">
    <property type="protein sequence ID" value="QKU34670.1"/>
    <property type="molecule type" value="Genomic_DNA"/>
</dbReference>
<dbReference type="InterPro" id="IPR036770">
    <property type="entry name" value="Ankyrin_rpt-contain_sf"/>
</dbReference>
<dbReference type="Pfam" id="PF12796">
    <property type="entry name" value="Ank_2"/>
    <property type="match status" value="1"/>
</dbReference>
<keyword evidence="2" id="KW-0040">ANK repeat</keyword>
<sequence>MYDIFINNINNTQKMNRNSHPNDAISALEKGIDSLKLFLLQCDNLDKAFDKLYPKIIRTNNIEAMRLIIDFGFDVNTNNKHSIILCSCMTNNLKMMELLVKSGASIDITDQEQKNVNKLLYNCCMINNVPTAKFLLDMNLDINMADGLLLIKACSYCGYDMVKLFLDYGADINSHNGTALIEAARFGRGDVVELLLDKGASTNVFTNVTAKNKKYDKTFILLTERGVNPLLLISLFMTR</sequence>
<evidence type="ECO:0000313" key="3">
    <source>
        <dbReference type="EMBL" id="QKU34670.1"/>
    </source>
</evidence>
<dbReference type="SUPFAM" id="SSF48403">
    <property type="entry name" value="Ankyrin repeat"/>
    <property type="match status" value="1"/>
</dbReference>
<protein>
    <submittedName>
        <fullName evidence="3">Ankyrin repeat domain-containing protein 17-like</fullName>
    </submittedName>
</protein>